<feature type="region of interest" description="Disordered" evidence="9">
    <location>
        <begin position="1"/>
        <end position="22"/>
    </location>
</feature>
<evidence type="ECO:0000256" key="8">
    <source>
        <dbReference type="ARBA" id="ARBA00030128"/>
    </source>
</evidence>
<evidence type="ECO:0000313" key="12">
    <source>
        <dbReference type="Proteomes" id="UP000799302"/>
    </source>
</evidence>
<sequence>MPPTEPHRGPKPIVISGPSGSGKSTITNRLIAAYPDRFMFSVSHTTRRPRSGEVPGQHYYFLTRDQFDKLIAEGGFIEHAEFSGNKYGTSYMAVQAAQDAGKTCILDIEMEGVKQMHNSHLQARYLFLSPPSYEELEKRLRGRGTDKEEDIQKRLKQAKTEMEYAETEGVHDKKVVNDDLEKAYKEVEEFCLAE</sequence>
<dbReference type="Gene3D" id="3.40.50.300">
    <property type="entry name" value="P-loop containing nucleotide triphosphate hydrolases"/>
    <property type="match status" value="1"/>
</dbReference>
<dbReference type="SMART" id="SM00072">
    <property type="entry name" value="GuKc"/>
    <property type="match status" value="1"/>
</dbReference>
<accession>A0A6A6UNA0</accession>
<dbReference type="SUPFAM" id="SSF52540">
    <property type="entry name" value="P-loop containing nucleoside triphosphate hydrolases"/>
    <property type="match status" value="1"/>
</dbReference>
<evidence type="ECO:0000256" key="7">
    <source>
        <dbReference type="ARBA" id="ARBA00022840"/>
    </source>
</evidence>
<keyword evidence="5" id="KW-0547">Nucleotide-binding</keyword>
<dbReference type="CDD" id="cd00071">
    <property type="entry name" value="GMPK"/>
    <property type="match status" value="1"/>
</dbReference>
<evidence type="ECO:0000256" key="3">
    <source>
        <dbReference type="ARBA" id="ARBA00016296"/>
    </source>
</evidence>
<evidence type="ECO:0000313" key="11">
    <source>
        <dbReference type="EMBL" id="KAF2673712.1"/>
    </source>
</evidence>
<gene>
    <name evidence="11" type="ORF">BT63DRAFT_421842</name>
</gene>
<evidence type="ECO:0000256" key="2">
    <source>
        <dbReference type="ARBA" id="ARBA00012961"/>
    </source>
</evidence>
<dbReference type="PANTHER" id="PTHR23117">
    <property type="entry name" value="GUANYLATE KINASE-RELATED"/>
    <property type="match status" value="1"/>
</dbReference>
<dbReference type="Pfam" id="PF00625">
    <property type="entry name" value="Guanylate_kin"/>
    <property type="match status" value="1"/>
</dbReference>
<dbReference type="InterPro" id="IPR008145">
    <property type="entry name" value="GK/Ca_channel_bsu"/>
</dbReference>
<comment type="similarity">
    <text evidence="1">Belongs to the guanylate kinase family.</text>
</comment>
<evidence type="ECO:0000256" key="1">
    <source>
        <dbReference type="ARBA" id="ARBA00005790"/>
    </source>
</evidence>
<dbReference type="FunFam" id="3.40.50.300:FF:000776">
    <property type="entry name" value="Guanylate kinase 2"/>
    <property type="match status" value="1"/>
</dbReference>
<dbReference type="InterPro" id="IPR008144">
    <property type="entry name" value="Guanylate_kin-like_dom"/>
</dbReference>
<dbReference type="NCBIfam" id="TIGR03263">
    <property type="entry name" value="guanyl_kin"/>
    <property type="match status" value="1"/>
</dbReference>
<dbReference type="Proteomes" id="UP000799302">
    <property type="component" value="Unassembled WGS sequence"/>
</dbReference>
<dbReference type="AlphaFoldDB" id="A0A6A6UNA0"/>
<dbReference type="GO" id="GO:0005524">
    <property type="term" value="F:ATP binding"/>
    <property type="evidence" value="ECO:0007669"/>
    <property type="project" value="UniProtKB-KW"/>
</dbReference>
<dbReference type="PROSITE" id="PS50052">
    <property type="entry name" value="GUANYLATE_KINASE_2"/>
    <property type="match status" value="1"/>
</dbReference>
<evidence type="ECO:0000256" key="5">
    <source>
        <dbReference type="ARBA" id="ARBA00022741"/>
    </source>
</evidence>
<keyword evidence="6 11" id="KW-0418">Kinase</keyword>
<dbReference type="EMBL" id="MU004231">
    <property type="protein sequence ID" value="KAF2673712.1"/>
    <property type="molecule type" value="Genomic_DNA"/>
</dbReference>
<dbReference type="EC" id="2.7.4.8" evidence="2"/>
<dbReference type="PROSITE" id="PS00856">
    <property type="entry name" value="GUANYLATE_KINASE_1"/>
    <property type="match status" value="1"/>
</dbReference>
<feature type="domain" description="Guanylate kinase-like" evidence="10">
    <location>
        <begin position="10"/>
        <end position="192"/>
    </location>
</feature>
<protein>
    <recommendedName>
        <fullName evidence="3">Guanylate kinase</fullName>
        <ecNumber evidence="2">2.7.4.8</ecNumber>
    </recommendedName>
    <alternativeName>
        <fullName evidence="8">GMP kinase</fullName>
    </alternativeName>
</protein>
<evidence type="ECO:0000256" key="4">
    <source>
        <dbReference type="ARBA" id="ARBA00022679"/>
    </source>
</evidence>
<evidence type="ECO:0000256" key="6">
    <source>
        <dbReference type="ARBA" id="ARBA00022777"/>
    </source>
</evidence>
<dbReference type="GO" id="GO:0005829">
    <property type="term" value="C:cytosol"/>
    <property type="evidence" value="ECO:0007669"/>
    <property type="project" value="TreeGrafter"/>
</dbReference>
<evidence type="ECO:0000256" key="9">
    <source>
        <dbReference type="SAM" id="MobiDB-lite"/>
    </source>
</evidence>
<dbReference type="InterPro" id="IPR020590">
    <property type="entry name" value="Guanylate_kinase_CS"/>
</dbReference>
<reference evidence="11" key="1">
    <citation type="journal article" date="2020" name="Stud. Mycol.">
        <title>101 Dothideomycetes genomes: a test case for predicting lifestyles and emergence of pathogens.</title>
        <authorList>
            <person name="Haridas S."/>
            <person name="Albert R."/>
            <person name="Binder M."/>
            <person name="Bloem J."/>
            <person name="Labutti K."/>
            <person name="Salamov A."/>
            <person name="Andreopoulos B."/>
            <person name="Baker S."/>
            <person name="Barry K."/>
            <person name="Bills G."/>
            <person name="Bluhm B."/>
            <person name="Cannon C."/>
            <person name="Castanera R."/>
            <person name="Culley D."/>
            <person name="Daum C."/>
            <person name="Ezra D."/>
            <person name="Gonzalez J."/>
            <person name="Henrissat B."/>
            <person name="Kuo A."/>
            <person name="Liang C."/>
            <person name="Lipzen A."/>
            <person name="Lutzoni F."/>
            <person name="Magnuson J."/>
            <person name="Mondo S."/>
            <person name="Nolan M."/>
            <person name="Ohm R."/>
            <person name="Pangilinan J."/>
            <person name="Park H.-J."/>
            <person name="Ramirez L."/>
            <person name="Alfaro M."/>
            <person name="Sun H."/>
            <person name="Tritt A."/>
            <person name="Yoshinaga Y."/>
            <person name="Zwiers L.-H."/>
            <person name="Turgeon B."/>
            <person name="Goodwin S."/>
            <person name="Spatafora J."/>
            <person name="Crous P."/>
            <person name="Grigoriev I."/>
        </authorList>
    </citation>
    <scope>NUCLEOTIDE SEQUENCE</scope>
    <source>
        <strain evidence="11">CBS 115976</strain>
    </source>
</reference>
<organism evidence="11 12">
    <name type="scientific">Microthyrium microscopicum</name>
    <dbReference type="NCBI Taxonomy" id="703497"/>
    <lineage>
        <taxon>Eukaryota</taxon>
        <taxon>Fungi</taxon>
        <taxon>Dikarya</taxon>
        <taxon>Ascomycota</taxon>
        <taxon>Pezizomycotina</taxon>
        <taxon>Dothideomycetes</taxon>
        <taxon>Dothideomycetes incertae sedis</taxon>
        <taxon>Microthyriales</taxon>
        <taxon>Microthyriaceae</taxon>
        <taxon>Microthyrium</taxon>
    </lineage>
</organism>
<proteinExistence type="inferred from homology"/>
<dbReference type="InterPro" id="IPR017665">
    <property type="entry name" value="Guanylate_kinase"/>
</dbReference>
<keyword evidence="4" id="KW-0808">Transferase</keyword>
<evidence type="ECO:0000259" key="10">
    <source>
        <dbReference type="PROSITE" id="PS50052"/>
    </source>
</evidence>
<dbReference type="OrthoDB" id="6334211at2759"/>
<keyword evidence="12" id="KW-1185">Reference proteome</keyword>
<name>A0A6A6UNA0_9PEZI</name>
<dbReference type="InterPro" id="IPR027417">
    <property type="entry name" value="P-loop_NTPase"/>
</dbReference>
<dbReference type="PANTHER" id="PTHR23117:SF13">
    <property type="entry name" value="GUANYLATE KINASE"/>
    <property type="match status" value="1"/>
</dbReference>
<keyword evidence="7" id="KW-0067">ATP-binding</keyword>
<dbReference type="GO" id="GO:0004385">
    <property type="term" value="F:GMP kinase activity"/>
    <property type="evidence" value="ECO:0007669"/>
    <property type="project" value="UniProtKB-EC"/>
</dbReference>